<accession>A0ABS9EE27</accession>
<sequence length="211" mass="24532">MKKILLILSLFFLASCSSTQFVDSWKNEEMPAFKPQKMLVLGITQNLTARKIFEEHLKKEFLKRNINTYEGSTVIDASFTGSEKSEQEINEMISGLSKKGFDAIVLTAVKGVQEERNYDPGYYTVGYRWTRFGRYYYRYQDIYYNPAYYNEYKVYHVETSIYTLEQDDDKSLVWVGAFNIVNPENISNSVKDYVQAIIKKLETDGVISKAL</sequence>
<feature type="chain" id="PRO_5047055378" description="DUF4136 domain-containing protein" evidence="1">
    <location>
        <begin position="21"/>
        <end position="211"/>
    </location>
</feature>
<reference evidence="2" key="1">
    <citation type="submission" date="2022-01" db="EMBL/GenBank/DDBJ databases">
        <title>Gillisia lutea sp. nov., isolated from marine plastic residues from the Malvarosa beach (Valencia, Spain).</title>
        <authorList>
            <person name="Vidal-Verdu A."/>
            <person name="Molina-Menor E."/>
            <person name="Satari L."/>
            <person name="Pascual J."/>
            <person name="Pereto J."/>
            <person name="Porcar M."/>
        </authorList>
    </citation>
    <scope>NUCLEOTIDE SEQUENCE</scope>
    <source>
        <strain evidence="2">M10.2A</strain>
    </source>
</reference>
<evidence type="ECO:0008006" key="4">
    <source>
        <dbReference type="Google" id="ProtNLM"/>
    </source>
</evidence>
<dbReference type="RefSeq" id="WP_236133275.1">
    <property type="nucleotide sequence ID" value="NZ_JAKGTH010000007.1"/>
</dbReference>
<name>A0ABS9EE27_9FLAO</name>
<evidence type="ECO:0000256" key="1">
    <source>
        <dbReference type="SAM" id="SignalP"/>
    </source>
</evidence>
<protein>
    <recommendedName>
        <fullName evidence="4">DUF4136 domain-containing protein</fullName>
    </recommendedName>
</protein>
<proteinExistence type="predicted"/>
<keyword evidence="1" id="KW-0732">Signal</keyword>
<organism evidence="2 3">
    <name type="scientific">Gillisia lutea</name>
    <dbReference type="NCBI Taxonomy" id="2909668"/>
    <lineage>
        <taxon>Bacteria</taxon>
        <taxon>Pseudomonadati</taxon>
        <taxon>Bacteroidota</taxon>
        <taxon>Flavobacteriia</taxon>
        <taxon>Flavobacteriales</taxon>
        <taxon>Flavobacteriaceae</taxon>
        <taxon>Gillisia</taxon>
    </lineage>
</organism>
<evidence type="ECO:0000313" key="2">
    <source>
        <dbReference type="EMBL" id="MCF4101125.1"/>
    </source>
</evidence>
<feature type="signal peptide" evidence="1">
    <location>
        <begin position="1"/>
        <end position="20"/>
    </location>
</feature>
<dbReference type="Gene3D" id="3.30.160.670">
    <property type="match status" value="1"/>
</dbReference>
<gene>
    <name evidence="2" type="ORF">L1I30_05570</name>
</gene>
<dbReference type="Proteomes" id="UP001179363">
    <property type="component" value="Unassembled WGS sequence"/>
</dbReference>
<dbReference type="PROSITE" id="PS51257">
    <property type="entry name" value="PROKAR_LIPOPROTEIN"/>
    <property type="match status" value="1"/>
</dbReference>
<comment type="caution">
    <text evidence="2">The sequence shown here is derived from an EMBL/GenBank/DDBJ whole genome shotgun (WGS) entry which is preliminary data.</text>
</comment>
<dbReference type="EMBL" id="JAKGTH010000007">
    <property type="protein sequence ID" value="MCF4101125.1"/>
    <property type="molecule type" value="Genomic_DNA"/>
</dbReference>
<evidence type="ECO:0000313" key="3">
    <source>
        <dbReference type="Proteomes" id="UP001179363"/>
    </source>
</evidence>
<keyword evidence="3" id="KW-1185">Reference proteome</keyword>